<proteinExistence type="predicted"/>
<evidence type="ECO:0000256" key="1">
    <source>
        <dbReference type="SAM" id="MobiDB-lite"/>
    </source>
</evidence>
<dbReference type="Proteomes" id="UP000238479">
    <property type="component" value="Chromosome 4"/>
</dbReference>
<gene>
    <name evidence="2" type="ORF">RchiOBHm_Chr4g0388311</name>
</gene>
<evidence type="ECO:0000313" key="2">
    <source>
        <dbReference type="EMBL" id="PRQ36154.1"/>
    </source>
</evidence>
<comment type="caution">
    <text evidence="2">The sequence shown here is derived from an EMBL/GenBank/DDBJ whole genome shotgun (WGS) entry which is preliminary data.</text>
</comment>
<organism evidence="2 3">
    <name type="scientific">Rosa chinensis</name>
    <name type="common">China rose</name>
    <dbReference type="NCBI Taxonomy" id="74649"/>
    <lineage>
        <taxon>Eukaryota</taxon>
        <taxon>Viridiplantae</taxon>
        <taxon>Streptophyta</taxon>
        <taxon>Embryophyta</taxon>
        <taxon>Tracheophyta</taxon>
        <taxon>Spermatophyta</taxon>
        <taxon>Magnoliopsida</taxon>
        <taxon>eudicotyledons</taxon>
        <taxon>Gunneridae</taxon>
        <taxon>Pentapetalae</taxon>
        <taxon>rosids</taxon>
        <taxon>fabids</taxon>
        <taxon>Rosales</taxon>
        <taxon>Rosaceae</taxon>
        <taxon>Rosoideae</taxon>
        <taxon>Rosoideae incertae sedis</taxon>
        <taxon>Rosa</taxon>
    </lineage>
</organism>
<feature type="region of interest" description="Disordered" evidence="1">
    <location>
        <begin position="1"/>
        <end position="30"/>
    </location>
</feature>
<keyword evidence="3" id="KW-1185">Reference proteome</keyword>
<reference evidence="2 3" key="1">
    <citation type="journal article" date="2018" name="Nat. Genet.">
        <title>The Rosa genome provides new insights in the design of modern roses.</title>
        <authorList>
            <person name="Bendahmane M."/>
        </authorList>
    </citation>
    <scope>NUCLEOTIDE SEQUENCE [LARGE SCALE GENOMIC DNA]</scope>
    <source>
        <strain evidence="3">cv. Old Blush</strain>
    </source>
</reference>
<dbReference type="EMBL" id="PDCK01000042">
    <property type="protein sequence ID" value="PRQ36154.1"/>
    <property type="molecule type" value="Genomic_DNA"/>
</dbReference>
<dbReference type="AlphaFoldDB" id="A0A2P6QPQ1"/>
<accession>A0A2P6QPQ1</accession>
<sequence length="53" mass="6126">MVLNIMTRRVCGQRNKQRGRDRSNKKRRSIKGFAISVRSKSKAFFNSSILLAN</sequence>
<dbReference type="Gramene" id="PRQ36154">
    <property type="protein sequence ID" value="PRQ36154"/>
    <property type="gene ID" value="RchiOBHm_Chr4g0388311"/>
</dbReference>
<evidence type="ECO:0000313" key="3">
    <source>
        <dbReference type="Proteomes" id="UP000238479"/>
    </source>
</evidence>
<protein>
    <submittedName>
        <fullName evidence="2">Uncharacterized protein</fullName>
    </submittedName>
</protein>
<feature type="compositionally biased region" description="Basic residues" evidence="1">
    <location>
        <begin position="15"/>
        <end position="30"/>
    </location>
</feature>
<name>A0A2P6QPQ1_ROSCH</name>